<organism evidence="7 8">
    <name type="scientific">Polystyrenella longa</name>
    <dbReference type="NCBI Taxonomy" id="2528007"/>
    <lineage>
        <taxon>Bacteria</taxon>
        <taxon>Pseudomonadati</taxon>
        <taxon>Planctomycetota</taxon>
        <taxon>Planctomycetia</taxon>
        <taxon>Planctomycetales</taxon>
        <taxon>Planctomycetaceae</taxon>
        <taxon>Polystyrenella</taxon>
    </lineage>
</organism>
<dbReference type="GO" id="GO:0009403">
    <property type="term" value="P:toxin biosynthetic process"/>
    <property type="evidence" value="ECO:0007669"/>
    <property type="project" value="InterPro"/>
</dbReference>
<name>A0A518CKJ7_9PLAN</name>
<evidence type="ECO:0000313" key="8">
    <source>
        <dbReference type="Proteomes" id="UP000317178"/>
    </source>
</evidence>
<dbReference type="OrthoDB" id="268713at2"/>
<feature type="transmembrane region" description="Helical" evidence="6">
    <location>
        <begin position="60"/>
        <end position="78"/>
    </location>
</feature>
<keyword evidence="3 6" id="KW-1133">Transmembrane helix</keyword>
<comment type="subcellular location">
    <subcellularLocation>
        <location evidence="1">Membrane</location>
        <topology evidence="1">Multi-pass membrane protein</topology>
    </subcellularLocation>
</comment>
<dbReference type="AlphaFoldDB" id="A0A518CKJ7"/>
<dbReference type="EMBL" id="CP036281">
    <property type="protein sequence ID" value="QDU79742.1"/>
    <property type="molecule type" value="Genomic_DNA"/>
</dbReference>
<sequence length="395" mass="43609">MWYDLLIFAILIYAIIRGAMKGLVWQLAAIAAIVLCFFFAESASLLLAPYIGLNPPLDRWVAMLFLYFIFSFASFALARGLKEGLEKAKFDDFDRHLGALFGLVKGVVFSIVLTFFVVTIYDESRTFIMGTHSGYYAAIIMDRMHPVMPEGLSEMLEPYIHKLDSDNIDLQHAHDGHEHTGESGGFKGIDFGSIFSGGSSGSDSGSGDAFDSPFQSPSTNINNNQADPLLIFVRNLPANLVSDQLKSQMITAVEHTAPEDRTELLSHLSSGVPSLMEKVAREWSNGKPQDQTINSSRLEQMLNGIASMYGETELSQRAVRDEIDTALYGLPEPVAQAAVQDWHADLMGFQGDPDPQTTINTPLNERILRQLQRAGIGLNQLSSKLQNQLRATANR</sequence>
<keyword evidence="2 6" id="KW-0812">Transmembrane</keyword>
<protein>
    <submittedName>
        <fullName evidence="7">Colicin V production protein</fullName>
    </submittedName>
</protein>
<keyword evidence="4 6" id="KW-0472">Membrane</keyword>
<dbReference type="PANTHER" id="PTHR37306">
    <property type="entry name" value="COLICIN V PRODUCTION PROTEIN"/>
    <property type="match status" value="1"/>
</dbReference>
<feature type="transmembrane region" description="Helical" evidence="6">
    <location>
        <begin position="28"/>
        <end position="48"/>
    </location>
</feature>
<dbReference type="GO" id="GO:0016020">
    <property type="term" value="C:membrane"/>
    <property type="evidence" value="ECO:0007669"/>
    <property type="project" value="UniProtKB-SubCell"/>
</dbReference>
<evidence type="ECO:0000256" key="1">
    <source>
        <dbReference type="ARBA" id="ARBA00004141"/>
    </source>
</evidence>
<dbReference type="Pfam" id="PF02674">
    <property type="entry name" value="Colicin_V"/>
    <property type="match status" value="1"/>
</dbReference>
<dbReference type="KEGG" id="plon:Pla110_14560"/>
<evidence type="ECO:0000313" key="7">
    <source>
        <dbReference type="EMBL" id="QDU79742.1"/>
    </source>
</evidence>
<dbReference type="PANTHER" id="PTHR37306:SF1">
    <property type="entry name" value="COLICIN V PRODUCTION PROTEIN"/>
    <property type="match status" value="1"/>
</dbReference>
<reference evidence="7 8" key="1">
    <citation type="submission" date="2019-02" db="EMBL/GenBank/DDBJ databases">
        <title>Deep-cultivation of Planctomycetes and their phenomic and genomic characterization uncovers novel biology.</title>
        <authorList>
            <person name="Wiegand S."/>
            <person name="Jogler M."/>
            <person name="Boedeker C."/>
            <person name="Pinto D."/>
            <person name="Vollmers J."/>
            <person name="Rivas-Marin E."/>
            <person name="Kohn T."/>
            <person name="Peeters S.H."/>
            <person name="Heuer A."/>
            <person name="Rast P."/>
            <person name="Oberbeckmann S."/>
            <person name="Bunk B."/>
            <person name="Jeske O."/>
            <person name="Meyerdierks A."/>
            <person name="Storesund J.E."/>
            <person name="Kallscheuer N."/>
            <person name="Luecker S."/>
            <person name="Lage O.M."/>
            <person name="Pohl T."/>
            <person name="Merkel B.J."/>
            <person name="Hornburger P."/>
            <person name="Mueller R.-W."/>
            <person name="Bruemmer F."/>
            <person name="Labrenz M."/>
            <person name="Spormann A.M."/>
            <person name="Op den Camp H."/>
            <person name="Overmann J."/>
            <person name="Amann R."/>
            <person name="Jetten M.S.M."/>
            <person name="Mascher T."/>
            <person name="Medema M.H."/>
            <person name="Devos D.P."/>
            <person name="Kaster A.-K."/>
            <person name="Ovreas L."/>
            <person name="Rohde M."/>
            <person name="Galperin M.Y."/>
            <person name="Jogler C."/>
        </authorList>
    </citation>
    <scope>NUCLEOTIDE SEQUENCE [LARGE SCALE GENOMIC DNA]</scope>
    <source>
        <strain evidence="7 8">Pla110</strain>
    </source>
</reference>
<dbReference type="RefSeq" id="WP_144994594.1">
    <property type="nucleotide sequence ID" value="NZ_CP036281.1"/>
</dbReference>
<dbReference type="InterPro" id="IPR003825">
    <property type="entry name" value="Colicin-V_CvpA"/>
</dbReference>
<evidence type="ECO:0000256" key="5">
    <source>
        <dbReference type="SAM" id="MobiDB-lite"/>
    </source>
</evidence>
<gene>
    <name evidence="7" type="ORF">Pla110_14560</name>
</gene>
<accession>A0A518CKJ7</accession>
<dbReference type="Proteomes" id="UP000317178">
    <property type="component" value="Chromosome"/>
</dbReference>
<evidence type="ECO:0000256" key="6">
    <source>
        <dbReference type="SAM" id="Phobius"/>
    </source>
</evidence>
<evidence type="ECO:0000256" key="2">
    <source>
        <dbReference type="ARBA" id="ARBA00022692"/>
    </source>
</evidence>
<feature type="region of interest" description="Disordered" evidence="5">
    <location>
        <begin position="198"/>
        <end position="221"/>
    </location>
</feature>
<feature type="transmembrane region" description="Helical" evidence="6">
    <location>
        <begin position="98"/>
        <end position="121"/>
    </location>
</feature>
<evidence type="ECO:0000256" key="4">
    <source>
        <dbReference type="ARBA" id="ARBA00023136"/>
    </source>
</evidence>
<evidence type="ECO:0000256" key="3">
    <source>
        <dbReference type="ARBA" id="ARBA00022989"/>
    </source>
</evidence>
<feature type="compositionally biased region" description="Low complexity" evidence="5">
    <location>
        <begin position="198"/>
        <end position="212"/>
    </location>
</feature>
<proteinExistence type="predicted"/>
<keyword evidence="8" id="KW-1185">Reference proteome</keyword>